<accession>A0A7X5F114</accession>
<dbReference type="AlphaFoldDB" id="A0A7X5F114"/>
<proteinExistence type="predicted"/>
<comment type="caution">
    <text evidence="1">The sequence shown here is derived from an EMBL/GenBank/DDBJ whole genome shotgun (WGS) entry which is preliminary data.</text>
</comment>
<sequence length="121" mass="13029">MMSLVSGRMVGFILAGTLVVAIALVGWQSLRQVNALIEIVRASAIAERDAHWRAEIQAAEARTAQAIADALRRTMAAEATARDQIAAADARAAELERANAQLPDRPECGLGRDRVRLLNGR</sequence>
<name>A0A7X5F114_9HYPH</name>
<evidence type="ECO:0000313" key="2">
    <source>
        <dbReference type="Proteomes" id="UP000586722"/>
    </source>
</evidence>
<protein>
    <submittedName>
        <fullName evidence="1">Uncharacterized protein</fullName>
    </submittedName>
</protein>
<dbReference type="RefSeq" id="WP_161707533.1">
    <property type="nucleotide sequence ID" value="NZ_JAABLQ010000001.1"/>
</dbReference>
<evidence type="ECO:0000313" key="1">
    <source>
        <dbReference type="EMBL" id="NBN76795.1"/>
    </source>
</evidence>
<keyword evidence="2" id="KW-1185">Reference proteome</keyword>
<organism evidence="1 2">
    <name type="scientific">Pannonibacter tanglangensis</name>
    <dbReference type="NCBI Taxonomy" id="2750084"/>
    <lineage>
        <taxon>Bacteria</taxon>
        <taxon>Pseudomonadati</taxon>
        <taxon>Pseudomonadota</taxon>
        <taxon>Alphaproteobacteria</taxon>
        <taxon>Hyphomicrobiales</taxon>
        <taxon>Stappiaceae</taxon>
        <taxon>Pannonibacter</taxon>
    </lineage>
</organism>
<gene>
    <name evidence="1" type="ORF">GWI72_00770</name>
</gene>
<dbReference type="EMBL" id="JAABLQ010000001">
    <property type="protein sequence ID" value="NBN76795.1"/>
    <property type="molecule type" value="Genomic_DNA"/>
</dbReference>
<reference evidence="2" key="1">
    <citation type="submission" date="2020-01" db="EMBL/GenBank/DDBJ databases">
        <authorList>
            <person name="Fang Y."/>
            <person name="Sun R."/>
            <person name="Nie L."/>
            <person name="He J."/>
            <person name="Hao L."/>
            <person name="Wang L."/>
            <person name="Su S."/>
            <person name="Lv E."/>
            <person name="Zhang Z."/>
            <person name="Xie R."/>
            <person name="Liu H."/>
        </authorList>
    </citation>
    <scope>NUCLEOTIDE SEQUENCE [LARGE SCALE GENOMIC DNA]</scope>
    <source>
        <strain evidence="2">XCT-53</strain>
    </source>
</reference>
<dbReference type="Proteomes" id="UP000586722">
    <property type="component" value="Unassembled WGS sequence"/>
</dbReference>